<evidence type="ECO:0000313" key="2">
    <source>
        <dbReference type="Proteomes" id="UP000318717"/>
    </source>
</evidence>
<gene>
    <name evidence="1" type="ORF">VIN01S_22730</name>
</gene>
<dbReference type="Proteomes" id="UP000318717">
    <property type="component" value="Unassembled WGS sequence"/>
</dbReference>
<evidence type="ECO:0008006" key="3">
    <source>
        <dbReference type="Google" id="ProtNLM"/>
    </source>
</evidence>
<proteinExistence type="predicted"/>
<keyword evidence="2" id="KW-1185">Reference proteome</keyword>
<dbReference type="InterPro" id="IPR021727">
    <property type="entry name" value="DUF3299"/>
</dbReference>
<dbReference type="RefSeq" id="WP_141345846.1">
    <property type="nucleotide sequence ID" value="NZ_BJLF01000010.1"/>
</dbReference>
<organism evidence="1 2">
    <name type="scientific">Vibrio inusitatus NBRC 102082</name>
    <dbReference type="NCBI Taxonomy" id="1219070"/>
    <lineage>
        <taxon>Bacteria</taxon>
        <taxon>Pseudomonadati</taxon>
        <taxon>Pseudomonadota</taxon>
        <taxon>Gammaproteobacteria</taxon>
        <taxon>Vibrionales</taxon>
        <taxon>Vibrionaceae</taxon>
        <taxon>Vibrio</taxon>
    </lineage>
</organism>
<name>A0A4Y3HWB6_9VIBR</name>
<sequence>MKFLPLVTLILSFATHADLLELNWLDLVPEHEQEQVRESVRKQMQMSPHDESTQVTFEQAFLGSVREELNNTQVRIPGFVIPIEGTSMSVKEFLLVPFYGACIHIPPPPQNQLIHVTMNDFEEIKGMWEVVYVTGNLTTQSYEHELASVGYRLSGTSLSR</sequence>
<dbReference type="Pfam" id="PF11736">
    <property type="entry name" value="DUF3299"/>
    <property type="match status" value="1"/>
</dbReference>
<accession>A0A4Y3HWB6</accession>
<dbReference type="OrthoDB" id="9784998at2"/>
<dbReference type="Gene3D" id="2.40.50.870">
    <property type="entry name" value="Protein of unknown function (DUF3299)"/>
    <property type="match status" value="1"/>
</dbReference>
<evidence type="ECO:0000313" key="1">
    <source>
        <dbReference type="EMBL" id="GEA51469.1"/>
    </source>
</evidence>
<comment type="caution">
    <text evidence="1">The sequence shown here is derived from an EMBL/GenBank/DDBJ whole genome shotgun (WGS) entry which is preliminary data.</text>
</comment>
<dbReference type="AlphaFoldDB" id="A0A4Y3HWB6"/>
<protein>
    <recommendedName>
        <fullName evidence="3">DUF3299 domain-containing protein</fullName>
    </recommendedName>
</protein>
<dbReference type="EMBL" id="BJLF01000010">
    <property type="protein sequence ID" value="GEA51469.1"/>
    <property type="molecule type" value="Genomic_DNA"/>
</dbReference>
<reference evidence="1 2" key="1">
    <citation type="submission" date="2019-06" db="EMBL/GenBank/DDBJ databases">
        <title>Whole genome shotgun sequence of Vibrio inusitatus NBRC 102082.</title>
        <authorList>
            <person name="Hosoyama A."/>
            <person name="Uohara A."/>
            <person name="Ohji S."/>
            <person name="Ichikawa N."/>
        </authorList>
    </citation>
    <scope>NUCLEOTIDE SEQUENCE [LARGE SCALE GENOMIC DNA]</scope>
    <source>
        <strain evidence="1 2">NBRC 102082</strain>
    </source>
</reference>